<dbReference type="SUPFAM" id="SSF54791">
    <property type="entry name" value="Eukaryotic type KH-domain (KH-domain type I)"/>
    <property type="match status" value="2"/>
</dbReference>
<dbReference type="PROSITE" id="PS50084">
    <property type="entry name" value="KH_TYPE_1"/>
    <property type="match status" value="2"/>
</dbReference>
<dbReference type="GeneID" id="17297939"/>
<feature type="compositionally biased region" description="Basic and acidic residues" evidence="3">
    <location>
        <begin position="8"/>
        <end position="17"/>
    </location>
</feature>
<name>L1IYJ7_GUITC</name>
<dbReference type="PANTHER" id="PTHR10288">
    <property type="entry name" value="KH DOMAIN CONTAINING RNA BINDING PROTEIN"/>
    <property type="match status" value="1"/>
</dbReference>
<evidence type="ECO:0000256" key="1">
    <source>
        <dbReference type="ARBA" id="ARBA00022737"/>
    </source>
</evidence>
<evidence type="ECO:0000313" key="5">
    <source>
        <dbReference type="EMBL" id="EKX41291.1"/>
    </source>
</evidence>
<evidence type="ECO:0000259" key="4">
    <source>
        <dbReference type="SMART" id="SM00322"/>
    </source>
</evidence>
<dbReference type="AlphaFoldDB" id="L1IYJ7"/>
<feature type="compositionally biased region" description="Basic residues" evidence="3">
    <location>
        <begin position="18"/>
        <end position="27"/>
    </location>
</feature>
<reference evidence="7" key="2">
    <citation type="submission" date="2012-11" db="EMBL/GenBank/DDBJ databases">
        <authorList>
            <person name="Kuo A."/>
            <person name="Curtis B.A."/>
            <person name="Tanifuji G."/>
            <person name="Burki F."/>
            <person name="Gruber A."/>
            <person name="Irimia M."/>
            <person name="Maruyama S."/>
            <person name="Arias M.C."/>
            <person name="Ball S.G."/>
            <person name="Gile G.H."/>
            <person name="Hirakawa Y."/>
            <person name="Hopkins J.F."/>
            <person name="Rensing S.A."/>
            <person name="Schmutz J."/>
            <person name="Symeonidi A."/>
            <person name="Elias M."/>
            <person name="Eveleigh R.J."/>
            <person name="Herman E.K."/>
            <person name="Klute M.J."/>
            <person name="Nakayama T."/>
            <person name="Obornik M."/>
            <person name="Reyes-Prieto A."/>
            <person name="Armbrust E.V."/>
            <person name="Aves S.J."/>
            <person name="Beiko R.G."/>
            <person name="Coutinho P."/>
            <person name="Dacks J.B."/>
            <person name="Durnford D.G."/>
            <person name="Fast N.M."/>
            <person name="Green B.R."/>
            <person name="Grisdale C."/>
            <person name="Hempe F."/>
            <person name="Henrissat B."/>
            <person name="Hoppner M.P."/>
            <person name="Ishida K.-I."/>
            <person name="Kim E."/>
            <person name="Koreny L."/>
            <person name="Kroth P.G."/>
            <person name="Liu Y."/>
            <person name="Malik S.-B."/>
            <person name="Maier U.G."/>
            <person name="McRose D."/>
            <person name="Mock T."/>
            <person name="Neilson J.A."/>
            <person name="Onodera N.T."/>
            <person name="Poole A.M."/>
            <person name="Pritham E.J."/>
            <person name="Richards T.A."/>
            <person name="Rocap G."/>
            <person name="Roy S.W."/>
            <person name="Sarai C."/>
            <person name="Schaack S."/>
            <person name="Shirato S."/>
            <person name="Slamovits C.H."/>
            <person name="Spencer D.F."/>
            <person name="Suzuki S."/>
            <person name="Worden A.Z."/>
            <person name="Zauner S."/>
            <person name="Barry K."/>
            <person name="Bell C."/>
            <person name="Bharti A.K."/>
            <person name="Crow J.A."/>
            <person name="Grimwood J."/>
            <person name="Kramer R."/>
            <person name="Lindquist E."/>
            <person name="Lucas S."/>
            <person name="Salamov A."/>
            <person name="McFadden G.I."/>
            <person name="Lane C.E."/>
            <person name="Keeling P.J."/>
            <person name="Gray M.W."/>
            <person name="Grigoriev I.V."/>
            <person name="Archibald J.M."/>
        </authorList>
    </citation>
    <scope>NUCLEOTIDE SEQUENCE</scope>
    <source>
        <strain evidence="7">CCMP2712</strain>
    </source>
</reference>
<evidence type="ECO:0000256" key="2">
    <source>
        <dbReference type="PROSITE-ProRule" id="PRU00117"/>
    </source>
</evidence>
<feature type="region of interest" description="Disordered" evidence="3">
    <location>
        <begin position="1"/>
        <end position="36"/>
    </location>
</feature>
<dbReference type="Pfam" id="PF00013">
    <property type="entry name" value="KH_1"/>
    <property type="match status" value="2"/>
</dbReference>
<dbReference type="GO" id="GO:0003723">
    <property type="term" value="F:RNA binding"/>
    <property type="evidence" value="ECO:0007669"/>
    <property type="project" value="UniProtKB-UniRule"/>
</dbReference>
<dbReference type="RefSeq" id="XP_005828271.1">
    <property type="nucleotide sequence ID" value="XM_005828214.1"/>
</dbReference>
<organism evidence="5">
    <name type="scientific">Guillardia theta (strain CCMP2712)</name>
    <name type="common">Cryptophyte</name>
    <dbReference type="NCBI Taxonomy" id="905079"/>
    <lineage>
        <taxon>Eukaryota</taxon>
        <taxon>Cryptophyceae</taxon>
        <taxon>Pyrenomonadales</taxon>
        <taxon>Geminigeraceae</taxon>
        <taxon>Guillardia</taxon>
    </lineage>
</organism>
<dbReference type="KEGG" id="gtt:GUITHDRAFT_112752"/>
<gene>
    <name evidence="5" type="ORF">GUITHDRAFT_112752</name>
</gene>
<dbReference type="SMART" id="SM00322">
    <property type="entry name" value="KH"/>
    <property type="match status" value="2"/>
</dbReference>
<evidence type="ECO:0000256" key="3">
    <source>
        <dbReference type="SAM" id="MobiDB-lite"/>
    </source>
</evidence>
<keyword evidence="2" id="KW-0694">RNA-binding</keyword>
<dbReference type="InterPro" id="IPR036612">
    <property type="entry name" value="KH_dom_type_1_sf"/>
</dbReference>
<dbReference type="CDD" id="cd00105">
    <property type="entry name" value="KH-I"/>
    <property type="match status" value="2"/>
</dbReference>
<protein>
    <recommendedName>
        <fullName evidence="4">K Homology domain-containing protein</fullName>
    </recommendedName>
</protein>
<reference evidence="6" key="3">
    <citation type="submission" date="2016-03" db="UniProtKB">
        <authorList>
            <consortium name="EnsemblProtists"/>
        </authorList>
    </citation>
    <scope>IDENTIFICATION</scope>
</reference>
<feature type="domain" description="K Homology" evidence="4">
    <location>
        <begin position="50"/>
        <end position="117"/>
    </location>
</feature>
<feature type="domain" description="K Homology" evidence="4">
    <location>
        <begin position="118"/>
        <end position="192"/>
    </location>
</feature>
<dbReference type="EMBL" id="JH993025">
    <property type="protein sequence ID" value="EKX41291.1"/>
    <property type="molecule type" value="Genomic_DNA"/>
</dbReference>
<keyword evidence="7" id="KW-1185">Reference proteome</keyword>
<dbReference type="Proteomes" id="UP000011087">
    <property type="component" value="Unassembled WGS sequence"/>
</dbReference>
<keyword evidence="1" id="KW-0677">Repeat</keyword>
<dbReference type="HOGENOM" id="CLU_1144400_0_0_1"/>
<evidence type="ECO:0000313" key="7">
    <source>
        <dbReference type="Proteomes" id="UP000011087"/>
    </source>
</evidence>
<dbReference type="OrthoDB" id="5204190at2759"/>
<evidence type="ECO:0000313" key="6">
    <source>
        <dbReference type="EnsemblProtists" id="EKX41291"/>
    </source>
</evidence>
<dbReference type="InterPro" id="IPR004088">
    <property type="entry name" value="KH_dom_type_1"/>
</dbReference>
<dbReference type="Gene3D" id="3.30.1370.10">
    <property type="entry name" value="K Homology domain, type 1"/>
    <property type="match status" value="2"/>
</dbReference>
<proteinExistence type="predicted"/>
<reference evidence="5 7" key="1">
    <citation type="journal article" date="2012" name="Nature">
        <title>Algal genomes reveal evolutionary mosaicism and the fate of nucleomorphs.</title>
        <authorList>
            <consortium name="DOE Joint Genome Institute"/>
            <person name="Curtis B.A."/>
            <person name="Tanifuji G."/>
            <person name="Burki F."/>
            <person name="Gruber A."/>
            <person name="Irimia M."/>
            <person name="Maruyama S."/>
            <person name="Arias M.C."/>
            <person name="Ball S.G."/>
            <person name="Gile G.H."/>
            <person name="Hirakawa Y."/>
            <person name="Hopkins J.F."/>
            <person name="Kuo A."/>
            <person name="Rensing S.A."/>
            <person name="Schmutz J."/>
            <person name="Symeonidi A."/>
            <person name="Elias M."/>
            <person name="Eveleigh R.J."/>
            <person name="Herman E.K."/>
            <person name="Klute M.J."/>
            <person name="Nakayama T."/>
            <person name="Obornik M."/>
            <person name="Reyes-Prieto A."/>
            <person name="Armbrust E.V."/>
            <person name="Aves S.J."/>
            <person name="Beiko R.G."/>
            <person name="Coutinho P."/>
            <person name="Dacks J.B."/>
            <person name="Durnford D.G."/>
            <person name="Fast N.M."/>
            <person name="Green B.R."/>
            <person name="Grisdale C.J."/>
            <person name="Hempel F."/>
            <person name="Henrissat B."/>
            <person name="Hoppner M.P."/>
            <person name="Ishida K."/>
            <person name="Kim E."/>
            <person name="Koreny L."/>
            <person name="Kroth P.G."/>
            <person name="Liu Y."/>
            <person name="Malik S.B."/>
            <person name="Maier U.G."/>
            <person name="McRose D."/>
            <person name="Mock T."/>
            <person name="Neilson J.A."/>
            <person name="Onodera N.T."/>
            <person name="Poole A.M."/>
            <person name="Pritham E.J."/>
            <person name="Richards T.A."/>
            <person name="Rocap G."/>
            <person name="Roy S.W."/>
            <person name="Sarai C."/>
            <person name="Schaack S."/>
            <person name="Shirato S."/>
            <person name="Slamovits C.H."/>
            <person name="Spencer D.F."/>
            <person name="Suzuki S."/>
            <person name="Worden A.Z."/>
            <person name="Zauner S."/>
            <person name="Barry K."/>
            <person name="Bell C."/>
            <person name="Bharti A.K."/>
            <person name="Crow J.A."/>
            <person name="Grimwood J."/>
            <person name="Kramer R."/>
            <person name="Lindquist E."/>
            <person name="Lucas S."/>
            <person name="Salamov A."/>
            <person name="McFadden G.I."/>
            <person name="Lane C.E."/>
            <person name="Keeling P.J."/>
            <person name="Gray M.W."/>
            <person name="Grigoriev I.V."/>
            <person name="Archibald J.M."/>
        </authorList>
    </citation>
    <scope>NUCLEOTIDE SEQUENCE</scope>
    <source>
        <strain evidence="5 7">CCMP2712</strain>
    </source>
</reference>
<sequence>MGMLSSIYHERHGGREKGGRHRSAKPRIRWEESRRNEAEEMQAAQGILNSMGKEKLYLAKEMWSVVIGAKGARIRGIEKDTGAKLQLIEEGNTSFLQISGTNSQRREALKIVRSHLDRQEQELLPIPVKFHGLIIGKRGSVVREIQRESGAVVNLVRLPEPGLRGQSHRHHSPHDSRAACEAAIARLESSGNMWEESLEDQLMEEYIPTQVWEEATAIAFQRAKDKYQEERLERARLERGIIF</sequence>
<dbReference type="PaxDb" id="55529-EKX41291"/>
<dbReference type="EnsemblProtists" id="EKX41291">
    <property type="protein sequence ID" value="EKX41291"/>
    <property type="gene ID" value="GUITHDRAFT_112752"/>
</dbReference>
<accession>L1IYJ7</accession>
<dbReference type="InterPro" id="IPR004087">
    <property type="entry name" value="KH_dom"/>
</dbReference>